<protein>
    <recommendedName>
        <fullName evidence="8">Zn(2)-C6 fungal-type domain-containing protein</fullName>
    </recommendedName>
</protein>
<evidence type="ECO:0000256" key="4">
    <source>
        <dbReference type="ARBA" id="ARBA00023125"/>
    </source>
</evidence>
<evidence type="ECO:0000313" key="10">
    <source>
        <dbReference type="Proteomes" id="UP001610335"/>
    </source>
</evidence>
<keyword evidence="10" id="KW-1185">Reference proteome</keyword>
<dbReference type="PROSITE" id="PS50048">
    <property type="entry name" value="ZN2_CY6_FUNGAL_2"/>
    <property type="match status" value="1"/>
</dbReference>
<keyword evidence="2" id="KW-0862">Zinc</keyword>
<dbReference type="PROSITE" id="PS00463">
    <property type="entry name" value="ZN2_CY6_FUNGAL_1"/>
    <property type="match status" value="1"/>
</dbReference>
<dbReference type="PRINTS" id="PR00755">
    <property type="entry name" value="AFLATOXINBRP"/>
</dbReference>
<dbReference type="CDD" id="cd00067">
    <property type="entry name" value="GAL4"/>
    <property type="match status" value="1"/>
</dbReference>
<feature type="compositionally biased region" description="Polar residues" evidence="7">
    <location>
        <begin position="78"/>
        <end position="99"/>
    </location>
</feature>
<name>A0ABR4IXN6_9EURO</name>
<dbReference type="PANTHER" id="PTHR47660:SF3">
    <property type="entry name" value="FINGER DOMAIN PROTEIN, PUTATIVE (AFU_ORTHOLOGUE AFUA_4G03310)-RELATED"/>
    <property type="match status" value="1"/>
</dbReference>
<keyword evidence="6" id="KW-0539">Nucleus</keyword>
<evidence type="ECO:0000256" key="6">
    <source>
        <dbReference type="ARBA" id="ARBA00023242"/>
    </source>
</evidence>
<dbReference type="Proteomes" id="UP001610335">
    <property type="component" value="Unassembled WGS sequence"/>
</dbReference>
<dbReference type="InterPro" id="IPR001138">
    <property type="entry name" value="Zn2Cys6_DnaBD"/>
</dbReference>
<keyword evidence="5" id="KW-0804">Transcription</keyword>
<evidence type="ECO:0000313" key="9">
    <source>
        <dbReference type="EMBL" id="KAL2832538.1"/>
    </source>
</evidence>
<accession>A0ABR4IXN6</accession>
<evidence type="ECO:0000256" key="3">
    <source>
        <dbReference type="ARBA" id="ARBA00023015"/>
    </source>
</evidence>
<organism evidence="9 10">
    <name type="scientific">Aspergillus cavernicola</name>
    <dbReference type="NCBI Taxonomy" id="176166"/>
    <lineage>
        <taxon>Eukaryota</taxon>
        <taxon>Fungi</taxon>
        <taxon>Dikarya</taxon>
        <taxon>Ascomycota</taxon>
        <taxon>Pezizomycotina</taxon>
        <taxon>Eurotiomycetes</taxon>
        <taxon>Eurotiomycetidae</taxon>
        <taxon>Eurotiales</taxon>
        <taxon>Aspergillaceae</taxon>
        <taxon>Aspergillus</taxon>
        <taxon>Aspergillus subgen. Nidulantes</taxon>
    </lineage>
</organism>
<gene>
    <name evidence="9" type="ORF">BDW59DRAFT_180990</name>
</gene>
<dbReference type="PANTHER" id="PTHR47660">
    <property type="entry name" value="TRANSCRIPTION FACTOR WITH C2H2 AND ZN(2)-CYS(6) DNA BINDING DOMAIN (EUROFUNG)-RELATED-RELATED"/>
    <property type="match status" value="1"/>
</dbReference>
<comment type="caution">
    <text evidence="9">The sequence shown here is derived from an EMBL/GenBank/DDBJ whole genome shotgun (WGS) entry which is preliminary data.</text>
</comment>
<feature type="region of interest" description="Disordered" evidence="7">
    <location>
        <begin position="75"/>
        <end position="99"/>
    </location>
</feature>
<sequence length="404" mass="46163">MSPANQPREKKRPPRKKACNSCTRSKVRCDLERPTCARCKSLGRACEYATPSLVSHAPEIQSNLTSSIGVSPGIPYTLSDNAPDTPGQTYQRDTIEHGNNNGLDFTNTNLAPSFSAEHIRDRWLRPYILPPLGRDEIPKLYHPFTLQYISRILSTYPHRMLRDGDVPPIIHHTQVSKRSMPLALANCYTLVRMWIQAAPGSEAIVVNTLEREMDRLAEERPDQPDIKHLSSFQAYLIYSILLYFSPPTTQSLVTDKTMIILMELAFRTARHGLLSAPELSRSKPSWESWIVASTKRRAIYAMYLFSSVYNAEHALPNFIADELKGVFLPEGKALWEARDRDSWGREYDRHLRKWGGDGMLEISELWKSEETGSISRRERIERWLKTVDEFGMMLFAVCSHIHGC</sequence>
<evidence type="ECO:0000259" key="8">
    <source>
        <dbReference type="PROSITE" id="PS50048"/>
    </source>
</evidence>
<evidence type="ECO:0000256" key="2">
    <source>
        <dbReference type="ARBA" id="ARBA00022833"/>
    </source>
</evidence>
<evidence type="ECO:0000256" key="5">
    <source>
        <dbReference type="ARBA" id="ARBA00023163"/>
    </source>
</evidence>
<dbReference type="SMART" id="SM00066">
    <property type="entry name" value="GAL4"/>
    <property type="match status" value="1"/>
</dbReference>
<keyword evidence="1" id="KW-0479">Metal-binding</keyword>
<dbReference type="Pfam" id="PF00172">
    <property type="entry name" value="Zn_clus"/>
    <property type="match status" value="1"/>
</dbReference>
<dbReference type="Gene3D" id="4.10.240.10">
    <property type="entry name" value="Zn(2)-C6 fungal-type DNA-binding domain"/>
    <property type="match status" value="1"/>
</dbReference>
<dbReference type="SUPFAM" id="SSF57701">
    <property type="entry name" value="Zn2/Cys6 DNA-binding domain"/>
    <property type="match status" value="1"/>
</dbReference>
<dbReference type="InterPro" id="IPR036864">
    <property type="entry name" value="Zn2-C6_fun-type_DNA-bd_sf"/>
</dbReference>
<dbReference type="Pfam" id="PF04082">
    <property type="entry name" value="Fungal_trans"/>
    <property type="match status" value="1"/>
</dbReference>
<keyword evidence="4" id="KW-0238">DNA-binding</keyword>
<reference evidence="9 10" key="1">
    <citation type="submission" date="2024-07" db="EMBL/GenBank/DDBJ databases">
        <title>Section-level genome sequencing and comparative genomics of Aspergillus sections Usti and Cavernicolus.</title>
        <authorList>
            <consortium name="Lawrence Berkeley National Laboratory"/>
            <person name="Nybo J.L."/>
            <person name="Vesth T.C."/>
            <person name="Theobald S."/>
            <person name="Frisvad J.C."/>
            <person name="Larsen T.O."/>
            <person name="Kjaerboelling I."/>
            <person name="Rothschild-Mancinelli K."/>
            <person name="Lyhne E.K."/>
            <person name="Kogle M.E."/>
            <person name="Barry K."/>
            <person name="Clum A."/>
            <person name="Na H."/>
            <person name="Ledsgaard L."/>
            <person name="Lin J."/>
            <person name="Lipzen A."/>
            <person name="Kuo A."/>
            <person name="Riley R."/>
            <person name="Mondo S."/>
            <person name="LaButti K."/>
            <person name="Haridas S."/>
            <person name="Pangalinan J."/>
            <person name="Salamov A.A."/>
            <person name="Simmons B.A."/>
            <person name="Magnuson J.K."/>
            <person name="Chen J."/>
            <person name="Drula E."/>
            <person name="Henrissat B."/>
            <person name="Wiebenga A."/>
            <person name="Lubbers R.J."/>
            <person name="Gomes A.C."/>
            <person name="Makela M.R."/>
            <person name="Stajich J."/>
            <person name="Grigoriev I.V."/>
            <person name="Mortensen U.H."/>
            <person name="De vries R.P."/>
            <person name="Baker S.E."/>
            <person name="Andersen M.R."/>
        </authorList>
    </citation>
    <scope>NUCLEOTIDE SEQUENCE [LARGE SCALE GENOMIC DNA]</scope>
    <source>
        <strain evidence="9 10">CBS 600.67</strain>
    </source>
</reference>
<keyword evidence="3" id="KW-0805">Transcription regulation</keyword>
<dbReference type="InterPro" id="IPR007219">
    <property type="entry name" value="XnlR_reg_dom"/>
</dbReference>
<evidence type="ECO:0000256" key="1">
    <source>
        <dbReference type="ARBA" id="ARBA00022723"/>
    </source>
</evidence>
<evidence type="ECO:0000256" key="7">
    <source>
        <dbReference type="SAM" id="MobiDB-lite"/>
    </source>
</evidence>
<feature type="domain" description="Zn(2)-C6 fungal-type" evidence="8">
    <location>
        <begin position="18"/>
        <end position="48"/>
    </location>
</feature>
<proteinExistence type="predicted"/>
<dbReference type="EMBL" id="JBFXLS010000006">
    <property type="protein sequence ID" value="KAL2832538.1"/>
    <property type="molecule type" value="Genomic_DNA"/>
</dbReference>